<dbReference type="GO" id="GO:0016020">
    <property type="term" value="C:membrane"/>
    <property type="evidence" value="ECO:0007669"/>
    <property type="project" value="UniProtKB-SubCell"/>
</dbReference>
<evidence type="ECO:0000256" key="1">
    <source>
        <dbReference type="ARBA" id="ARBA00004141"/>
    </source>
</evidence>
<feature type="compositionally biased region" description="Basic and acidic residues" evidence="6">
    <location>
        <begin position="67"/>
        <end position="83"/>
    </location>
</feature>
<feature type="transmembrane region" description="Helical" evidence="7">
    <location>
        <begin position="262"/>
        <end position="284"/>
    </location>
</feature>
<sequence>MARKERKGDEKRTETVDYRDRDLERFLLAGTGKREVKQQQDLESGVEDPRPKASKPKRSSSSSSTDYDEHQELPPKRGHRDRDRRVQAEVLEKMVLKETGPVLPFLKVETPSTKEFESLDRRDVYASSMKFMKAWNWVWGGSKYSGAACMAISSLSYALMGLFVKILSVRSLPSSQIVMFRCGLISLIAGASLRQMRHPLLGTPRVRKLVIARAVVGFFSLSAFFYSIQILPLRDATVLNFTTPVFTVILATLYLNEHWGAAEAAGTFCSFLGVLLVTQPQFLSGKHAITDSIGDMYMGVAVALIAAATGALSYIIVRIIGQQNEPPLVCVFAFAAFSTPMAALGTMMQGYKVPNSTEIALLLLVGVMAYFAQVFLTRALQLEKASSVTPIQYLKIPDRGVIAHTARYKALSSYEASTVHFGSKLSVSGKPQTRLLRDD</sequence>
<gene>
    <name evidence="9" type="ORF">AXG93_4773s1350</name>
</gene>
<dbReference type="InterPro" id="IPR000620">
    <property type="entry name" value="EamA_dom"/>
</dbReference>
<evidence type="ECO:0000259" key="8">
    <source>
        <dbReference type="Pfam" id="PF00892"/>
    </source>
</evidence>
<feature type="transmembrane region" description="Helical" evidence="7">
    <location>
        <begin position="328"/>
        <end position="347"/>
    </location>
</feature>
<dbReference type="Pfam" id="PF00892">
    <property type="entry name" value="EamA"/>
    <property type="match status" value="1"/>
</dbReference>
<protein>
    <recommendedName>
        <fullName evidence="8">EamA domain-containing protein</fullName>
    </recommendedName>
</protein>
<feature type="transmembrane region" description="Helical" evidence="7">
    <location>
        <begin position="176"/>
        <end position="193"/>
    </location>
</feature>
<name>A0A176WLH9_MARPO</name>
<proteinExistence type="inferred from homology"/>
<comment type="caution">
    <text evidence="9">The sequence shown here is derived from an EMBL/GenBank/DDBJ whole genome shotgun (WGS) entry which is preliminary data.</text>
</comment>
<dbReference type="PANTHER" id="PTHR22911:SF6">
    <property type="entry name" value="SOLUTE CARRIER FAMILY 35 MEMBER G1"/>
    <property type="match status" value="1"/>
</dbReference>
<feature type="transmembrane region" description="Helical" evidence="7">
    <location>
        <begin position="237"/>
        <end position="255"/>
    </location>
</feature>
<feature type="transmembrane region" description="Helical" evidence="7">
    <location>
        <begin position="359"/>
        <end position="376"/>
    </location>
</feature>
<reference evidence="9" key="1">
    <citation type="submission" date="2016-03" db="EMBL/GenBank/DDBJ databases">
        <title>Mechanisms controlling the formation of the plant cell surface in tip-growing cells are functionally conserved among land plants.</title>
        <authorList>
            <person name="Honkanen S."/>
            <person name="Jones V.A."/>
            <person name="Morieri G."/>
            <person name="Champion C."/>
            <person name="Hetherington A.J."/>
            <person name="Kelly S."/>
            <person name="Saint-Marcoux D."/>
            <person name="Proust H."/>
            <person name="Prescott H."/>
            <person name="Dolan L."/>
        </authorList>
    </citation>
    <scope>NUCLEOTIDE SEQUENCE [LARGE SCALE GENOMIC DNA]</scope>
    <source>
        <tissue evidence="9">Whole gametophyte</tissue>
    </source>
</reference>
<dbReference type="PANTHER" id="PTHR22911">
    <property type="entry name" value="ACYL-MALONYL CONDENSING ENZYME-RELATED"/>
    <property type="match status" value="1"/>
</dbReference>
<comment type="similarity">
    <text evidence="2">Belongs to the drug/metabolite transporter (DMT) superfamily. Plant drug/metabolite exporter (P-DME) (TC 2.A.7.4) family.</text>
</comment>
<evidence type="ECO:0000256" key="2">
    <source>
        <dbReference type="ARBA" id="ARBA00007635"/>
    </source>
</evidence>
<feature type="transmembrane region" description="Helical" evidence="7">
    <location>
        <begin position="144"/>
        <end position="164"/>
    </location>
</feature>
<evidence type="ECO:0000256" key="5">
    <source>
        <dbReference type="ARBA" id="ARBA00023136"/>
    </source>
</evidence>
<keyword evidence="5 7" id="KW-0472">Membrane</keyword>
<evidence type="ECO:0000256" key="7">
    <source>
        <dbReference type="SAM" id="Phobius"/>
    </source>
</evidence>
<accession>A0A176WLH9</accession>
<keyword evidence="10" id="KW-1185">Reference proteome</keyword>
<feature type="transmembrane region" description="Helical" evidence="7">
    <location>
        <begin position="214"/>
        <end position="231"/>
    </location>
</feature>
<evidence type="ECO:0000313" key="10">
    <source>
        <dbReference type="Proteomes" id="UP000077202"/>
    </source>
</evidence>
<feature type="domain" description="EamA" evidence="8">
    <location>
        <begin position="146"/>
        <end position="278"/>
    </location>
</feature>
<feature type="region of interest" description="Disordered" evidence="6">
    <location>
        <begin position="1"/>
        <end position="83"/>
    </location>
</feature>
<dbReference type="Proteomes" id="UP000077202">
    <property type="component" value="Unassembled WGS sequence"/>
</dbReference>
<comment type="subcellular location">
    <subcellularLocation>
        <location evidence="1">Membrane</location>
        <topology evidence="1">Multi-pass membrane protein</topology>
    </subcellularLocation>
</comment>
<evidence type="ECO:0000313" key="9">
    <source>
        <dbReference type="EMBL" id="OAE33162.1"/>
    </source>
</evidence>
<feature type="compositionally biased region" description="Basic and acidic residues" evidence="6">
    <location>
        <begin position="1"/>
        <end position="25"/>
    </location>
</feature>
<dbReference type="EMBL" id="LVLJ01000679">
    <property type="protein sequence ID" value="OAE33162.1"/>
    <property type="molecule type" value="Genomic_DNA"/>
</dbReference>
<evidence type="ECO:0000256" key="6">
    <source>
        <dbReference type="SAM" id="MobiDB-lite"/>
    </source>
</evidence>
<keyword evidence="4 7" id="KW-1133">Transmembrane helix</keyword>
<evidence type="ECO:0000256" key="3">
    <source>
        <dbReference type="ARBA" id="ARBA00022692"/>
    </source>
</evidence>
<organism evidence="9 10">
    <name type="scientific">Marchantia polymorpha subsp. ruderalis</name>
    <dbReference type="NCBI Taxonomy" id="1480154"/>
    <lineage>
        <taxon>Eukaryota</taxon>
        <taxon>Viridiplantae</taxon>
        <taxon>Streptophyta</taxon>
        <taxon>Embryophyta</taxon>
        <taxon>Marchantiophyta</taxon>
        <taxon>Marchantiopsida</taxon>
        <taxon>Marchantiidae</taxon>
        <taxon>Marchantiales</taxon>
        <taxon>Marchantiaceae</taxon>
        <taxon>Marchantia</taxon>
    </lineage>
</organism>
<dbReference type="SUPFAM" id="SSF103481">
    <property type="entry name" value="Multidrug resistance efflux transporter EmrE"/>
    <property type="match status" value="1"/>
</dbReference>
<keyword evidence="3 7" id="KW-0812">Transmembrane</keyword>
<dbReference type="InterPro" id="IPR037185">
    <property type="entry name" value="EmrE-like"/>
</dbReference>
<evidence type="ECO:0000256" key="4">
    <source>
        <dbReference type="ARBA" id="ARBA00022989"/>
    </source>
</evidence>
<feature type="transmembrane region" description="Helical" evidence="7">
    <location>
        <begin position="296"/>
        <end position="316"/>
    </location>
</feature>
<dbReference type="AlphaFoldDB" id="A0A176WLH9"/>